<sequence length="60" mass="6306">MDTIEIVAVVLGAVLAVAVPFLGVKWSRTKKVIKAISAAVQDDSVTPAEIRNIIAAFLGK</sequence>
<dbReference type="EMBL" id="BARS01019048">
    <property type="protein sequence ID" value="GAF86987.1"/>
    <property type="molecule type" value="Genomic_DNA"/>
</dbReference>
<protein>
    <submittedName>
        <fullName evidence="2">Uncharacterized protein</fullName>
    </submittedName>
</protein>
<keyword evidence="1" id="KW-0472">Membrane</keyword>
<dbReference type="AlphaFoldDB" id="X0TFU1"/>
<name>X0TFU1_9ZZZZ</name>
<evidence type="ECO:0000313" key="2">
    <source>
        <dbReference type="EMBL" id="GAF86987.1"/>
    </source>
</evidence>
<evidence type="ECO:0000256" key="1">
    <source>
        <dbReference type="SAM" id="Phobius"/>
    </source>
</evidence>
<feature type="transmembrane region" description="Helical" evidence="1">
    <location>
        <begin position="6"/>
        <end position="24"/>
    </location>
</feature>
<organism evidence="2">
    <name type="scientific">marine sediment metagenome</name>
    <dbReference type="NCBI Taxonomy" id="412755"/>
    <lineage>
        <taxon>unclassified sequences</taxon>
        <taxon>metagenomes</taxon>
        <taxon>ecological metagenomes</taxon>
    </lineage>
</organism>
<gene>
    <name evidence="2" type="ORF">S01H1_30907</name>
</gene>
<keyword evidence="1" id="KW-0812">Transmembrane</keyword>
<reference evidence="2" key="1">
    <citation type="journal article" date="2014" name="Front. Microbiol.">
        <title>High frequency of phylogenetically diverse reductive dehalogenase-homologous genes in deep subseafloor sedimentary metagenomes.</title>
        <authorList>
            <person name="Kawai M."/>
            <person name="Futagami T."/>
            <person name="Toyoda A."/>
            <person name="Takaki Y."/>
            <person name="Nishi S."/>
            <person name="Hori S."/>
            <person name="Arai W."/>
            <person name="Tsubouchi T."/>
            <person name="Morono Y."/>
            <person name="Uchiyama I."/>
            <person name="Ito T."/>
            <person name="Fujiyama A."/>
            <person name="Inagaki F."/>
            <person name="Takami H."/>
        </authorList>
    </citation>
    <scope>NUCLEOTIDE SEQUENCE</scope>
    <source>
        <strain evidence="2">Expedition CK06-06</strain>
    </source>
</reference>
<comment type="caution">
    <text evidence="2">The sequence shown here is derived from an EMBL/GenBank/DDBJ whole genome shotgun (WGS) entry which is preliminary data.</text>
</comment>
<accession>X0TFU1</accession>
<keyword evidence="1" id="KW-1133">Transmembrane helix</keyword>
<proteinExistence type="predicted"/>